<feature type="domain" description="Retrovirus-related Pol polyprotein from transposon TNT 1-94-like beta-barrel" evidence="3">
    <location>
        <begin position="225"/>
        <end position="304"/>
    </location>
</feature>
<sequence length="399" mass="45855">MLKNMNLGAERVKEVRTQTLWREFEALRMGDSESIDEYSGKLTIIVNKLRGFGNTVDDIQVVKKLLRSTSAKFLQITSTIEEFSYLKTKSVDEIIGSLKAHEERLQGFEEKDETVLLTHPEWKERETAKSSKKEWKDQGSSRGSRGWGRGRWRGRGRSDWHRGDEGESQTQKKRFDKKMQKDEESSLLMIEACEIKTTHDKEPNFVMLNETIVPPPDNIGAENSWFLDTGASNHMSGERRVFRELDTSVVGKVRFGDNSVIDICGRGIVLFKCKTDEHLILSQVYYIPKLKSNIISFGQLDESGNKIVIENSVMKIYDRARSLIIMVTRQSNRFYVVKLKLADQACLMTNISNTGWLWHARYGHLNFHSLKQLNDKRMVEGLPRITQVNQLCNGCLIGK</sequence>
<evidence type="ECO:0000313" key="5">
    <source>
        <dbReference type="RefSeq" id="XP_022925457.1"/>
    </source>
</evidence>
<dbReference type="InterPro" id="IPR054722">
    <property type="entry name" value="PolX-like_BBD"/>
</dbReference>
<protein>
    <submittedName>
        <fullName evidence="5">Uncharacterized protein LOC111432756</fullName>
    </submittedName>
</protein>
<gene>
    <name evidence="5" type="primary">LOC111432756</name>
</gene>
<organism evidence="4 5">
    <name type="scientific">Cucurbita moschata</name>
    <name type="common">Winter crookneck squash</name>
    <name type="synonym">Cucurbita pepo var. moschata</name>
    <dbReference type="NCBI Taxonomy" id="3662"/>
    <lineage>
        <taxon>Eukaryota</taxon>
        <taxon>Viridiplantae</taxon>
        <taxon>Streptophyta</taxon>
        <taxon>Embryophyta</taxon>
        <taxon>Tracheophyta</taxon>
        <taxon>Spermatophyta</taxon>
        <taxon>Magnoliopsida</taxon>
        <taxon>eudicotyledons</taxon>
        <taxon>Gunneridae</taxon>
        <taxon>Pentapetalae</taxon>
        <taxon>rosids</taxon>
        <taxon>fabids</taxon>
        <taxon>Cucurbitales</taxon>
        <taxon>Cucurbitaceae</taxon>
        <taxon>Cucurbiteae</taxon>
        <taxon>Cucurbita</taxon>
    </lineage>
</organism>
<name>A0A6J1EBR6_CUCMO</name>
<dbReference type="GeneID" id="111432756"/>
<proteinExistence type="predicted"/>
<dbReference type="Pfam" id="PF14223">
    <property type="entry name" value="Retrotran_gag_2"/>
    <property type="match status" value="1"/>
</dbReference>
<dbReference type="KEGG" id="cmos:111432756"/>
<feature type="compositionally biased region" description="Basic and acidic residues" evidence="1">
    <location>
        <begin position="156"/>
        <end position="165"/>
    </location>
</feature>
<evidence type="ECO:0000259" key="2">
    <source>
        <dbReference type="Pfam" id="PF13976"/>
    </source>
</evidence>
<accession>A0A6J1EBR6</accession>
<dbReference type="RefSeq" id="XP_022925457.1">
    <property type="nucleotide sequence ID" value="XM_023069689.1"/>
</dbReference>
<evidence type="ECO:0000259" key="3">
    <source>
        <dbReference type="Pfam" id="PF22936"/>
    </source>
</evidence>
<dbReference type="InterPro" id="IPR025724">
    <property type="entry name" value="GAG-pre-integrase_dom"/>
</dbReference>
<dbReference type="AlphaFoldDB" id="A0A6J1EBR6"/>
<reference evidence="5" key="1">
    <citation type="submission" date="2025-08" db="UniProtKB">
        <authorList>
            <consortium name="RefSeq"/>
        </authorList>
    </citation>
    <scope>IDENTIFICATION</scope>
    <source>
        <tissue evidence="5">Young leaves</tissue>
    </source>
</reference>
<feature type="compositionally biased region" description="Basic and acidic residues" evidence="1">
    <location>
        <begin position="120"/>
        <end position="139"/>
    </location>
</feature>
<dbReference type="PANTHER" id="PTHR35317:SF38">
    <property type="entry name" value="RNA-DIRECTED DNA POLYMERASE"/>
    <property type="match status" value="1"/>
</dbReference>
<evidence type="ECO:0000256" key="1">
    <source>
        <dbReference type="SAM" id="MobiDB-lite"/>
    </source>
</evidence>
<dbReference type="Pfam" id="PF22936">
    <property type="entry name" value="Pol_BBD"/>
    <property type="match status" value="1"/>
</dbReference>
<evidence type="ECO:0000313" key="4">
    <source>
        <dbReference type="Proteomes" id="UP000504609"/>
    </source>
</evidence>
<keyword evidence="4" id="KW-1185">Reference proteome</keyword>
<dbReference type="Proteomes" id="UP000504609">
    <property type="component" value="Unplaced"/>
</dbReference>
<feature type="region of interest" description="Disordered" evidence="1">
    <location>
        <begin position="119"/>
        <end position="182"/>
    </location>
</feature>
<dbReference type="Pfam" id="PF13976">
    <property type="entry name" value="gag_pre-integrs"/>
    <property type="match status" value="1"/>
</dbReference>
<dbReference type="PANTHER" id="PTHR35317">
    <property type="entry name" value="OS04G0629600 PROTEIN"/>
    <property type="match status" value="1"/>
</dbReference>
<feature type="domain" description="GAG-pre-integrase" evidence="2">
    <location>
        <begin position="334"/>
        <end position="399"/>
    </location>
</feature>